<dbReference type="GO" id="GO:0003677">
    <property type="term" value="F:DNA binding"/>
    <property type="evidence" value="ECO:0007669"/>
    <property type="project" value="InterPro"/>
</dbReference>
<evidence type="ECO:0000313" key="4">
    <source>
        <dbReference type="Proteomes" id="UP000471031"/>
    </source>
</evidence>
<evidence type="ECO:0000259" key="2">
    <source>
        <dbReference type="Pfam" id="PF09860"/>
    </source>
</evidence>
<feature type="domain" description="DUF2087" evidence="2">
    <location>
        <begin position="183"/>
        <end position="250"/>
    </location>
</feature>
<gene>
    <name evidence="3" type="ORF">GTO89_15975</name>
</gene>
<keyword evidence="4" id="KW-1185">Reference proteome</keyword>
<protein>
    <submittedName>
        <fullName evidence="3">DUF2087 domain-containing protein</fullName>
    </submittedName>
</protein>
<proteinExistence type="predicted"/>
<dbReference type="InterPro" id="IPR018656">
    <property type="entry name" value="DUF2087"/>
</dbReference>
<dbReference type="Gene3D" id="3.40.1440.10">
    <property type="entry name" value="GIY-YIG endonuclease"/>
    <property type="match status" value="1"/>
</dbReference>
<name>A0A845LHN6_HELGE</name>
<feature type="region of interest" description="Disordered" evidence="1">
    <location>
        <begin position="260"/>
        <end position="309"/>
    </location>
</feature>
<evidence type="ECO:0000313" key="3">
    <source>
        <dbReference type="EMBL" id="MZP44530.1"/>
    </source>
</evidence>
<organism evidence="3 4">
    <name type="scientific">Heliomicrobium gestii</name>
    <name type="common">Heliobacterium gestii</name>
    <dbReference type="NCBI Taxonomy" id="2699"/>
    <lineage>
        <taxon>Bacteria</taxon>
        <taxon>Bacillati</taxon>
        <taxon>Bacillota</taxon>
        <taxon>Clostridia</taxon>
        <taxon>Eubacteriales</taxon>
        <taxon>Heliobacteriaceae</taxon>
        <taxon>Heliomicrobium</taxon>
    </lineage>
</organism>
<comment type="caution">
    <text evidence="3">The sequence shown here is derived from an EMBL/GenBank/DDBJ whole genome shotgun (WGS) entry which is preliminary data.</text>
</comment>
<dbReference type="AlphaFoldDB" id="A0A845LHN6"/>
<dbReference type="GO" id="GO:0006355">
    <property type="term" value="P:regulation of DNA-templated transcription"/>
    <property type="evidence" value="ECO:0007669"/>
    <property type="project" value="InterPro"/>
</dbReference>
<dbReference type="InterPro" id="IPR036388">
    <property type="entry name" value="WH-like_DNA-bd_sf"/>
</dbReference>
<dbReference type="InterPro" id="IPR016032">
    <property type="entry name" value="Sig_transdc_resp-reg_C-effctor"/>
</dbReference>
<reference evidence="3 4" key="1">
    <citation type="submission" date="2020-01" db="EMBL/GenBank/DDBJ databases">
        <title>Whole genome sequence of Heliobacterium gestii DSM 11169.</title>
        <authorList>
            <person name="Kyndt J.A."/>
            <person name="Meyer T.E."/>
        </authorList>
    </citation>
    <scope>NUCLEOTIDE SEQUENCE [LARGE SCALE GENOMIC DNA]</scope>
    <source>
        <strain evidence="3 4">DSM 11169</strain>
    </source>
</reference>
<dbReference type="SUPFAM" id="SSF82771">
    <property type="entry name" value="GIY-YIG endonuclease"/>
    <property type="match status" value="1"/>
</dbReference>
<feature type="compositionally biased region" description="Polar residues" evidence="1">
    <location>
        <begin position="264"/>
        <end position="273"/>
    </location>
</feature>
<dbReference type="EMBL" id="WXEX01000018">
    <property type="protein sequence ID" value="MZP44530.1"/>
    <property type="molecule type" value="Genomic_DNA"/>
</dbReference>
<dbReference type="Pfam" id="PF09860">
    <property type="entry name" value="DUF2087"/>
    <property type="match status" value="1"/>
</dbReference>
<sequence length="446" mass="51112">MDLLKRFWDASLDELKRGYLFDEGRDSHICLVCGQAFQRGRIYPLDGLLYDARKAAELHIRQEHGSMFEHLIGMDKKYTGLTEHQQMLIRLFYHGHDDKEVLARLGGSPSTVRNHRFQFREKEKQAKILLAIMELLREGAPEQSRLVPFPQGAHPLDDRYAITEGEYAEVLHKCFAEGLDGPITHFPEQEKKRLILVKHISRRFAPGRTYTEKEVNGMLEPVGHDYATLRRYLIEYGFLERTADGSAYWVKPGISIDDAASAGKDSQQESALPQLSRPFEASTAAKSQPKGAGKTAASGDQTGDRTSGALEEVEKALPIQKEGADPMDKESRKQKKLAYKEQAPTIGVFQIRNKFNDKRFIGSSRNTEAVFNRNRFMLSQGVHENPELLKDWKEQGAENFAFEVLETLELEEEERQNRRAVEEVLQEMERHWKEKLQPYGDKGYNE</sequence>
<dbReference type="RefSeq" id="WP_161263097.1">
    <property type="nucleotide sequence ID" value="NZ_JAFBDC010000019.1"/>
</dbReference>
<dbReference type="InterPro" id="IPR035901">
    <property type="entry name" value="GIY-YIG_endonuc_sf"/>
</dbReference>
<evidence type="ECO:0000256" key="1">
    <source>
        <dbReference type="SAM" id="MobiDB-lite"/>
    </source>
</evidence>
<accession>A0A845LHN6</accession>
<dbReference type="CDD" id="cd10451">
    <property type="entry name" value="GIY-YIG_LuxR_like"/>
    <property type="match status" value="1"/>
</dbReference>
<dbReference type="Proteomes" id="UP000471031">
    <property type="component" value="Unassembled WGS sequence"/>
</dbReference>
<dbReference type="Gene3D" id="1.10.10.10">
    <property type="entry name" value="Winged helix-like DNA-binding domain superfamily/Winged helix DNA-binding domain"/>
    <property type="match status" value="1"/>
</dbReference>
<dbReference type="OrthoDB" id="9789954at2"/>
<dbReference type="SUPFAM" id="SSF46894">
    <property type="entry name" value="C-terminal effector domain of the bipartite response regulators"/>
    <property type="match status" value="1"/>
</dbReference>